<dbReference type="EMBL" id="CAJOBC010144383">
    <property type="protein sequence ID" value="CAF4656149.1"/>
    <property type="molecule type" value="Genomic_DNA"/>
</dbReference>
<dbReference type="Proteomes" id="UP000681722">
    <property type="component" value="Unassembled WGS sequence"/>
</dbReference>
<accession>A0A816GGK3</accession>
<sequence>MSKILERLVYNKLYEHLKKHDLLTPLQSGFIQGDSTTNQLVDLVHEIGENLDFNKFTTAVFLDFANRGVQKADQESSADHSKFVKFLKLK</sequence>
<evidence type="ECO:0000313" key="2">
    <source>
        <dbReference type="EMBL" id="CAF1673834.1"/>
    </source>
</evidence>
<dbReference type="AlphaFoldDB" id="A0A816GGK3"/>
<dbReference type="Proteomes" id="UP000663829">
    <property type="component" value="Unassembled WGS sequence"/>
</dbReference>
<proteinExistence type="predicted"/>
<evidence type="ECO:0000313" key="3">
    <source>
        <dbReference type="EMBL" id="CAF4028449.1"/>
    </source>
</evidence>
<dbReference type="EMBL" id="CAJOBA010036732">
    <property type="protein sequence ID" value="CAF4028449.1"/>
    <property type="molecule type" value="Genomic_DNA"/>
</dbReference>
<dbReference type="EMBL" id="CAJNOK010015193">
    <property type="protein sequence ID" value="CAF1220431.1"/>
    <property type="molecule type" value="Genomic_DNA"/>
</dbReference>
<evidence type="ECO:0000313" key="5">
    <source>
        <dbReference type="Proteomes" id="UP000663829"/>
    </source>
</evidence>
<comment type="caution">
    <text evidence="2">The sequence shown here is derived from an EMBL/GenBank/DDBJ whole genome shotgun (WGS) entry which is preliminary data.</text>
</comment>
<evidence type="ECO:0000313" key="4">
    <source>
        <dbReference type="EMBL" id="CAF4656149.1"/>
    </source>
</evidence>
<name>A0A816GGK3_9BILA</name>
<evidence type="ECO:0008006" key="6">
    <source>
        <dbReference type="Google" id="ProtNLM"/>
    </source>
</evidence>
<protein>
    <recommendedName>
        <fullName evidence="6">Reverse transcriptase domain-containing protein</fullName>
    </recommendedName>
</protein>
<dbReference type="OrthoDB" id="445826at2759"/>
<gene>
    <name evidence="2" type="ORF">GPM918_LOCUS46408</name>
    <name evidence="1" type="ORF">OVA965_LOCUS24890</name>
    <name evidence="4" type="ORF">SRO942_LOCUS50530</name>
    <name evidence="3" type="ORF">TMI583_LOCUS25613</name>
</gene>
<keyword evidence="5" id="KW-1185">Reference proteome</keyword>
<reference evidence="2" key="1">
    <citation type="submission" date="2021-02" db="EMBL/GenBank/DDBJ databases">
        <authorList>
            <person name="Nowell W R."/>
        </authorList>
    </citation>
    <scope>NUCLEOTIDE SEQUENCE</scope>
</reference>
<dbReference type="Proteomes" id="UP000677228">
    <property type="component" value="Unassembled WGS sequence"/>
</dbReference>
<evidence type="ECO:0000313" key="1">
    <source>
        <dbReference type="EMBL" id="CAF1220431.1"/>
    </source>
</evidence>
<dbReference type="EMBL" id="CAJNOQ010062429">
    <property type="protein sequence ID" value="CAF1673834.1"/>
    <property type="molecule type" value="Genomic_DNA"/>
</dbReference>
<dbReference type="Proteomes" id="UP000682733">
    <property type="component" value="Unassembled WGS sequence"/>
</dbReference>
<organism evidence="2 5">
    <name type="scientific">Didymodactylos carnosus</name>
    <dbReference type="NCBI Taxonomy" id="1234261"/>
    <lineage>
        <taxon>Eukaryota</taxon>
        <taxon>Metazoa</taxon>
        <taxon>Spiralia</taxon>
        <taxon>Gnathifera</taxon>
        <taxon>Rotifera</taxon>
        <taxon>Eurotatoria</taxon>
        <taxon>Bdelloidea</taxon>
        <taxon>Philodinida</taxon>
        <taxon>Philodinidae</taxon>
        <taxon>Didymodactylos</taxon>
    </lineage>
</organism>